<feature type="domain" description="GST C-terminal" evidence="2">
    <location>
        <begin position="89"/>
        <end position="210"/>
    </location>
</feature>
<dbReference type="GO" id="GO:0004364">
    <property type="term" value="F:glutathione transferase activity"/>
    <property type="evidence" value="ECO:0007669"/>
    <property type="project" value="TreeGrafter"/>
</dbReference>
<dbReference type="FunFam" id="1.20.1050.10:FF:000007">
    <property type="entry name" value="Glutathione S-transferase 1-1"/>
    <property type="match status" value="1"/>
</dbReference>
<dbReference type="CDD" id="cd03045">
    <property type="entry name" value="GST_N_Delta_Epsilon"/>
    <property type="match status" value="1"/>
</dbReference>
<evidence type="ECO:0000313" key="3">
    <source>
        <dbReference type="EMBL" id="EDV98898.1"/>
    </source>
</evidence>
<feature type="domain" description="GST N-terminal" evidence="1">
    <location>
        <begin position="2"/>
        <end position="83"/>
    </location>
</feature>
<dbReference type="STRING" id="7222.B4JPR8"/>
<dbReference type="InterPro" id="IPR036249">
    <property type="entry name" value="Thioredoxin-like_sf"/>
</dbReference>
<dbReference type="Gene3D" id="1.20.1050.10">
    <property type="match status" value="1"/>
</dbReference>
<dbReference type="OrthoDB" id="2309723at2759"/>
<protein>
    <submittedName>
        <fullName evidence="3">GH13569</fullName>
    </submittedName>
</protein>
<dbReference type="SUPFAM" id="SSF52833">
    <property type="entry name" value="Thioredoxin-like"/>
    <property type="match status" value="1"/>
</dbReference>
<dbReference type="InterPro" id="IPR040079">
    <property type="entry name" value="Glutathione_S-Trfase"/>
</dbReference>
<dbReference type="PANTHER" id="PTHR43969:SF4">
    <property type="entry name" value="FI01423P-RELATED"/>
    <property type="match status" value="1"/>
</dbReference>
<dbReference type="KEGG" id="dgr:6566432"/>
<accession>B4JPR8</accession>
<dbReference type="PROSITE" id="PS50405">
    <property type="entry name" value="GST_CTER"/>
    <property type="match status" value="1"/>
</dbReference>
<dbReference type="InterPro" id="IPR004045">
    <property type="entry name" value="Glutathione_S-Trfase_N"/>
</dbReference>
<dbReference type="InterPro" id="IPR004046">
    <property type="entry name" value="GST_C"/>
</dbReference>
<dbReference type="Proteomes" id="UP000001070">
    <property type="component" value="Unassembled WGS sequence"/>
</dbReference>
<dbReference type="PhylomeDB" id="B4JPR8"/>
<dbReference type="SFLD" id="SFLDS00019">
    <property type="entry name" value="Glutathione_Transferase_(cytos"/>
    <property type="match status" value="1"/>
</dbReference>
<dbReference type="Pfam" id="PF13409">
    <property type="entry name" value="GST_N_2"/>
    <property type="match status" value="1"/>
</dbReference>
<keyword evidence="4" id="KW-1185">Reference proteome</keyword>
<dbReference type="FunFam" id="3.40.30.10:FF:000208">
    <property type="entry name" value="glutathione S-transferase 1"/>
    <property type="match status" value="1"/>
</dbReference>
<organism evidence="4">
    <name type="scientific">Drosophila grimshawi</name>
    <name type="common">Hawaiian fruit fly</name>
    <name type="synonym">Idiomyia grimshawi</name>
    <dbReference type="NCBI Taxonomy" id="7222"/>
    <lineage>
        <taxon>Eukaryota</taxon>
        <taxon>Metazoa</taxon>
        <taxon>Ecdysozoa</taxon>
        <taxon>Arthropoda</taxon>
        <taxon>Hexapoda</taxon>
        <taxon>Insecta</taxon>
        <taxon>Pterygota</taxon>
        <taxon>Neoptera</taxon>
        <taxon>Endopterygota</taxon>
        <taxon>Diptera</taxon>
        <taxon>Brachycera</taxon>
        <taxon>Muscomorpha</taxon>
        <taxon>Ephydroidea</taxon>
        <taxon>Drosophilidae</taxon>
        <taxon>Drosophila</taxon>
        <taxon>Hawaiian Drosophila</taxon>
    </lineage>
</organism>
<dbReference type="InterPro" id="IPR010987">
    <property type="entry name" value="Glutathione-S-Trfase_C-like"/>
</dbReference>
<dbReference type="CDD" id="cd03177">
    <property type="entry name" value="GST_C_Delta_Epsilon"/>
    <property type="match status" value="1"/>
</dbReference>
<dbReference type="PROSITE" id="PS50404">
    <property type="entry name" value="GST_NTER"/>
    <property type="match status" value="1"/>
</dbReference>
<dbReference type="GO" id="GO:0006749">
    <property type="term" value="P:glutathione metabolic process"/>
    <property type="evidence" value="ECO:0007669"/>
    <property type="project" value="TreeGrafter"/>
</dbReference>
<dbReference type="eggNOG" id="KOG0867">
    <property type="taxonomic scope" value="Eukaryota"/>
</dbReference>
<gene>
    <name evidence="3" type="primary">Dgri\GH13569</name>
    <name evidence="3" type="ORF">Dgri_GH13569</name>
</gene>
<dbReference type="SFLD" id="SFLDG00358">
    <property type="entry name" value="Main_(cytGST)"/>
    <property type="match status" value="1"/>
</dbReference>
<dbReference type="Pfam" id="PF00043">
    <property type="entry name" value="GST_C"/>
    <property type="match status" value="1"/>
</dbReference>
<dbReference type="SUPFAM" id="SSF47616">
    <property type="entry name" value="GST C-terminal domain-like"/>
    <property type="match status" value="1"/>
</dbReference>
<dbReference type="HOGENOM" id="CLU_011226_2_1_1"/>
<sequence length="220" mass="24746">MSKIVVYGVDESPPVRACLLTLKALELPFEYKVVDLAGGENRSPEYLKLNPLGTVPVLDDKGTVIYDSHAICSYLCDKYAKTDALYPKDLVKRAGVNQRLFFDASVIYRSVWNVAIGFWRSGHTVVEKEKVDNIHDALRQTELLLEKSYIAGDTLTIADLCCAPTVSAVAVAVDLNADRYPKITAWLARLGQLPYFEEFNNVGAKRYTDFMRSKWTKIEE</sequence>
<evidence type="ECO:0000259" key="2">
    <source>
        <dbReference type="PROSITE" id="PS50405"/>
    </source>
</evidence>
<name>B4JPR8_DROGR</name>
<dbReference type="SMR" id="B4JPR8"/>
<dbReference type="InParanoid" id="B4JPR8"/>
<dbReference type="InterPro" id="IPR036282">
    <property type="entry name" value="Glutathione-S-Trfase_C_sf"/>
</dbReference>
<evidence type="ECO:0000259" key="1">
    <source>
        <dbReference type="PROSITE" id="PS50404"/>
    </source>
</evidence>
<proteinExistence type="predicted"/>
<reference evidence="3 4" key="1">
    <citation type="journal article" date="2007" name="Nature">
        <title>Evolution of genes and genomes on the Drosophila phylogeny.</title>
        <authorList>
            <consortium name="Drosophila 12 Genomes Consortium"/>
            <person name="Clark A.G."/>
            <person name="Eisen M.B."/>
            <person name="Smith D.R."/>
            <person name="Bergman C.M."/>
            <person name="Oliver B."/>
            <person name="Markow T.A."/>
            <person name="Kaufman T.C."/>
            <person name="Kellis M."/>
            <person name="Gelbart W."/>
            <person name="Iyer V.N."/>
            <person name="Pollard D.A."/>
            <person name="Sackton T.B."/>
            <person name="Larracuente A.M."/>
            <person name="Singh N.D."/>
            <person name="Abad J.P."/>
            <person name="Abt D.N."/>
            <person name="Adryan B."/>
            <person name="Aguade M."/>
            <person name="Akashi H."/>
            <person name="Anderson W.W."/>
            <person name="Aquadro C.F."/>
            <person name="Ardell D.H."/>
            <person name="Arguello R."/>
            <person name="Artieri C.G."/>
            <person name="Barbash D.A."/>
            <person name="Barker D."/>
            <person name="Barsanti P."/>
            <person name="Batterham P."/>
            <person name="Batzoglou S."/>
            <person name="Begun D."/>
            <person name="Bhutkar A."/>
            <person name="Blanco E."/>
            <person name="Bosak S.A."/>
            <person name="Bradley R.K."/>
            <person name="Brand A.D."/>
            <person name="Brent M.R."/>
            <person name="Brooks A.N."/>
            <person name="Brown R.H."/>
            <person name="Butlin R.K."/>
            <person name="Caggese C."/>
            <person name="Calvi B.R."/>
            <person name="Bernardo de Carvalho A."/>
            <person name="Caspi A."/>
            <person name="Castrezana S."/>
            <person name="Celniker S.E."/>
            <person name="Chang J.L."/>
            <person name="Chapple C."/>
            <person name="Chatterji S."/>
            <person name="Chinwalla A."/>
            <person name="Civetta A."/>
            <person name="Clifton S.W."/>
            <person name="Comeron J.M."/>
            <person name="Costello J.C."/>
            <person name="Coyne J.A."/>
            <person name="Daub J."/>
            <person name="David R.G."/>
            <person name="Delcher A.L."/>
            <person name="Delehaunty K."/>
            <person name="Do C.B."/>
            <person name="Ebling H."/>
            <person name="Edwards K."/>
            <person name="Eickbush T."/>
            <person name="Evans J.D."/>
            <person name="Filipski A."/>
            <person name="Findeiss S."/>
            <person name="Freyhult E."/>
            <person name="Fulton L."/>
            <person name="Fulton R."/>
            <person name="Garcia A.C."/>
            <person name="Gardiner A."/>
            <person name="Garfield D.A."/>
            <person name="Garvin B.E."/>
            <person name="Gibson G."/>
            <person name="Gilbert D."/>
            <person name="Gnerre S."/>
            <person name="Godfrey J."/>
            <person name="Good R."/>
            <person name="Gotea V."/>
            <person name="Gravely B."/>
            <person name="Greenberg A.J."/>
            <person name="Griffiths-Jones S."/>
            <person name="Gross S."/>
            <person name="Guigo R."/>
            <person name="Gustafson E.A."/>
            <person name="Haerty W."/>
            <person name="Hahn M.W."/>
            <person name="Halligan D.L."/>
            <person name="Halpern A.L."/>
            <person name="Halter G.M."/>
            <person name="Han M.V."/>
            <person name="Heger A."/>
            <person name="Hillier L."/>
            <person name="Hinrichs A.S."/>
            <person name="Holmes I."/>
            <person name="Hoskins R.A."/>
            <person name="Hubisz M.J."/>
            <person name="Hultmark D."/>
            <person name="Huntley M.A."/>
            <person name="Jaffe D.B."/>
            <person name="Jagadeeshan S."/>
            <person name="Jeck W.R."/>
            <person name="Johnson J."/>
            <person name="Jones C.D."/>
            <person name="Jordan W.C."/>
            <person name="Karpen G.H."/>
            <person name="Kataoka E."/>
            <person name="Keightley P.D."/>
            <person name="Kheradpour P."/>
            <person name="Kirkness E.F."/>
            <person name="Koerich L.B."/>
            <person name="Kristiansen K."/>
            <person name="Kudrna D."/>
            <person name="Kulathinal R.J."/>
            <person name="Kumar S."/>
            <person name="Kwok R."/>
            <person name="Lander E."/>
            <person name="Langley C.H."/>
            <person name="Lapoint R."/>
            <person name="Lazzaro B.P."/>
            <person name="Lee S.J."/>
            <person name="Levesque L."/>
            <person name="Li R."/>
            <person name="Lin C.F."/>
            <person name="Lin M.F."/>
            <person name="Lindblad-Toh K."/>
            <person name="Llopart A."/>
            <person name="Long M."/>
            <person name="Low L."/>
            <person name="Lozovsky E."/>
            <person name="Lu J."/>
            <person name="Luo M."/>
            <person name="Machado C.A."/>
            <person name="Makalowski W."/>
            <person name="Marzo M."/>
            <person name="Matsuda M."/>
            <person name="Matzkin L."/>
            <person name="McAllister B."/>
            <person name="McBride C.S."/>
            <person name="McKernan B."/>
            <person name="McKernan K."/>
            <person name="Mendez-Lago M."/>
            <person name="Minx P."/>
            <person name="Mollenhauer M.U."/>
            <person name="Montooth K."/>
            <person name="Mount S.M."/>
            <person name="Mu X."/>
            <person name="Myers E."/>
            <person name="Negre B."/>
            <person name="Newfeld S."/>
            <person name="Nielsen R."/>
            <person name="Noor M.A."/>
            <person name="O'Grady P."/>
            <person name="Pachter L."/>
            <person name="Papaceit M."/>
            <person name="Parisi M.J."/>
            <person name="Parisi M."/>
            <person name="Parts L."/>
            <person name="Pedersen J.S."/>
            <person name="Pesole G."/>
            <person name="Phillippy A.M."/>
            <person name="Ponting C.P."/>
            <person name="Pop M."/>
            <person name="Porcelli D."/>
            <person name="Powell J.R."/>
            <person name="Prohaska S."/>
            <person name="Pruitt K."/>
            <person name="Puig M."/>
            <person name="Quesneville H."/>
            <person name="Ram K.R."/>
            <person name="Rand D."/>
            <person name="Rasmussen M.D."/>
            <person name="Reed L.K."/>
            <person name="Reenan R."/>
            <person name="Reily A."/>
            <person name="Remington K.A."/>
            <person name="Rieger T.T."/>
            <person name="Ritchie M.G."/>
            <person name="Robin C."/>
            <person name="Rogers Y.H."/>
            <person name="Rohde C."/>
            <person name="Rozas J."/>
            <person name="Rubenfield M.J."/>
            <person name="Ruiz A."/>
            <person name="Russo S."/>
            <person name="Salzberg S.L."/>
            <person name="Sanchez-Gracia A."/>
            <person name="Saranga D.J."/>
            <person name="Sato H."/>
            <person name="Schaeffer S.W."/>
            <person name="Schatz M.C."/>
            <person name="Schlenke T."/>
            <person name="Schwartz R."/>
            <person name="Segarra C."/>
            <person name="Singh R.S."/>
            <person name="Sirot L."/>
            <person name="Sirota M."/>
            <person name="Sisneros N.B."/>
            <person name="Smith C.D."/>
            <person name="Smith T.F."/>
            <person name="Spieth J."/>
            <person name="Stage D.E."/>
            <person name="Stark A."/>
            <person name="Stephan W."/>
            <person name="Strausberg R.L."/>
            <person name="Strempel S."/>
            <person name="Sturgill D."/>
            <person name="Sutton G."/>
            <person name="Sutton G.G."/>
            <person name="Tao W."/>
            <person name="Teichmann S."/>
            <person name="Tobari Y.N."/>
            <person name="Tomimura Y."/>
            <person name="Tsolas J.M."/>
            <person name="Valente V.L."/>
            <person name="Venter E."/>
            <person name="Venter J.C."/>
            <person name="Vicario S."/>
            <person name="Vieira F.G."/>
            <person name="Vilella A.J."/>
            <person name="Villasante A."/>
            <person name="Walenz B."/>
            <person name="Wang J."/>
            <person name="Wasserman M."/>
            <person name="Watts T."/>
            <person name="Wilson D."/>
            <person name="Wilson R.K."/>
            <person name="Wing R.A."/>
            <person name="Wolfner M.F."/>
            <person name="Wong A."/>
            <person name="Wong G.K."/>
            <person name="Wu C.I."/>
            <person name="Wu G."/>
            <person name="Yamamoto D."/>
            <person name="Yang H.P."/>
            <person name="Yang S.P."/>
            <person name="Yorke J.A."/>
            <person name="Yoshida K."/>
            <person name="Zdobnov E."/>
            <person name="Zhang P."/>
            <person name="Zhang Y."/>
            <person name="Zimin A.V."/>
            <person name="Baldwin J."/>
            <person name="Abdouelleil A."/>
            <person name="Abdulkadir J."/>
            <person name="Abebe A."/>
            <person name="Abera B."/>
            <person name="Abreu J."/>
            <person name="Acer S.C."/>
            <person name="Aftuck L."/>
            <person name="Alexander A."/>
            <person name="An P."/>
            <person name="Anderson E."/>
            <person name="Anderson S."/>
            <person name="Arachi H."/>
            <person name="Azer M."/>
            <person name="Bachantsang P."/>
            <person name="Barry A."/>
            <person name="Bayul T."/>
            <person name="Berlin A."/>
            <person name="Bessette D."/>
            <person name="Bloom T."/>
            <person name="Blye J."/>
            <person name="Boguslavskiy L."/>
            <person name="Bonnet C."/>
            <person name="Boukhgalter B."/>
            <person name="Bourzgui I."/>
            <person name="Brown A."/>
            <person name="Cahill P."/>
            <person name="Channer S."/>
            <person name="Cheshatsang Y."/>
            <person name="Chuda L."/>
            <person name="Citroen M."/>
            <person name="Collymore A."/>
            <person name="Cooke P."/>
            <person name="Costello M."/>
            <person name="D'Aco K."/>
            <person name="Daza R."/>
            <person name="De Haan G."/>
            <person name="DeGray S."/>
            <person name="DeMaso C."/>
            <person name="Dhargay N."/>
            <person name="Dooley K."/>
            <person name="Dooley E."/>
            <person name="Doricent M."/>
            <person name="Dorje P."/>
            <person name="Dorjee K."/>
            <person name="Dupes A."/>
            <person name="Elong R."/>
            <person name="Falk J."/>
            <person name="Farina A."/>
            <person name="Faro S."/>
            <person name="Ferguson D."/>
            <person name="Fisher S."/>
            <person name="Foley C.D."/>
            <person name="Franke A."/>
            <person name="Friedrich D."/>
            <person name="Gadbois L."/>
            <person name="Gearin G."/>
            <person name="Gearin C.R."/>
            <person name="Giannoukos G."/>
            <person name="Goode T."/>
            <person name="Graham J."/>
            <person name="Grandbois E."/>
            <person name="Grewal S."/>
            <person name="Gyaltsen K."/>
            <person name="Hafez N."/>
            <person name="Hagos B."/>
            <person name="Hall J."/>
            <person name="Henson C."/>
            <person name="Hollinger A."/>
            <person name="Honan T."/>
            <person name="Huard M.D."/>
            <person name="Hughes L."/>
            <person name="Hurhula B."/>
            <person name="Husby M.E."/>
            <person name="Kamat A."/>
            <person name="Kanga B."/>
            <person name="Kashin S."/>
            <person name="Khazanovich D."/>
            <person name="Kisner P."/>
            <person name="Lance K."/>
            <person name="Lara M."/>
            <person name="Lee W."/>
            <person name="Lennon N."/>
            <person name="Letendre F."/>
            <person name="LeVine R."/>
            <person name="Lipovsky A."/>
            <person name="Liu X."/>
            <person name="Liu J."/>
            <person name="Liu S."/>
            <person name="Lokyitsang T."/>
            <person name="Lokyitsang Y."/>
            <person name="Lubonja R."/>
            <person name="Lui A."/>
            <person name="MacDonald P."/>
            <person name="Magnisalis V."/>
            <person name="Maru K."/>
            <person name="Matthews C."/>
            <person name="McCusker W."/>
            <person name="McDonough S."/>
            <person name="Mehta T."/>
            <person name="Meldrim J."/>
            <person name="Meneus L."/>
            <person name="Mihai O."/>
            <person name="Mihalev A."/>
            <person name="Mihova T."/>
            <person name="Mittelman R."/>
            <person name="Mlenga V."/>
            <person name="Montmayeur A."/>
            <person name="Mulrain L."/>
            <person name="Navidi A."/>
            <person name="Naylor J."/>
            <person name="Negash T."/>
            <person name="Nguyen T."/>
            <person name="Nguyen N."/>
            <person name="Nicol R."/>
            <person name="Norbu C."/>
            <person name="Norbu N."/>
            <person name="Novod N."/>
            <person name="O'Neill B."/>
            <person name="Osman S."/>
            <person name="Markiewicz E."/>
            <person name="Oyono O.L."/>
            <person name="Patti C."/>
            <person name="Phunkhang P."/>
            <person name="Pierre F."/>
            <person name="Priest M."/>
            <person name="Raghuraman S."/>
            <person name="Rege F."/>
            <person name="Reyes R."/>
            <person name="Rise C."/>
            <person name="Rogov P."/>
            <person name="Ross K."/>
            <person name="Ryan E."/>
            <person name="Settipalli S."/>
            <person name="Shea T."/>
            <person name="Sherpa N."/>
            <person name="Shi L."/>
            <person name="Shih D."/>
            <person name="Sparrow T."/>
            <person name="Spaulding J."/>
            <person name="Stalker J."/>
            <person name="Stange-Thomann N."/>
            <person name="Stavropoulos S."/>
            <person name="Stone C."/>
            <person name="Strader C."/>
            <person name="Tesfaye S."/>
            <person name="Thomson T."/>
            <person name="Thoulutsang Y."/>
            <person name="Thoulutsang D."/>
            <person name="Topham K."/>
            <person name="Topping I."/>
            <person name="Tsamla T."/>
            <person name="Vassiliev H."/>
            <person name="Vo A."/>
            <person name="Wangchuk T."/>
            <person name="Wangdi T."/>
            <person name="Weiand M."/>
            <person name="Wilkinson J."/>
            <person name="Wilson A."/>
            <person name="Yadav S."/>
            <person name="Young G."/>
            <person name="Yu Q."/>
            <person name="Zembek L."/>
            <person name="Zhong D."/>
            <person name="Zimmer A."/>
            <person name="Zwirko Z."/>
            <person name="Jaffe D.B."/>
            <person name="Alvarez P."/>
            <person name="Brockman W."/>
            <person name="Butler J."/>
            <person name="Chin C."/>
            <person name="Gnerre S."/>
            <person name="Grabherr M."/>
            <person name="Kleber M."/>
            <person name="Mauceli E."/>
            <person name="MacCallum I."/>
        </authorList>
    </citation>
    <scope>NUCLEOTIDE SEQUENCE [LARGE SCALE GENOMIC DNA]</scope>
    <source>
        <strain evidence="4">Tucson 15287-2541.00</strain>
    </source>
</reference>
<dbReference type="PANTHER" id="PTHR43969">
    <property type="entry name" value="GLUTATHIONE S TRANSFERASE D10, ISOFORM A-RELATED"/>
    <property type="match status" value="1"/>
</dbReference>
<dbReference type="Gene3D" id="3.40.30.10">
    <property type="entry name" value="Glutaredoxin"/>
    <property type="match status" value="1"/>
</dbReference>
<dbReference type="SFLD" id="SFLDG01153">
    <property type="entry name" value="Main.4:_Theta-like"/>
    <property type="match status" value="1"/>
</dbReference>
<dbReference type="AlphaFoldDB" id="B4JPR8"/>
<dbReference type="OMA" id="FESHAIS"/>
<evidence type="ECO:0000313" key="4">
    <source>
        <dbReference type="Proteomes" id="UP000001070"/>
    </source>
</evidence>
<dbReference type="EMBL" id="CH916372">
    <property type="protein sequence ID" value="EDV98898.1"/>
    <property type="molecule type" value="Genomic_DNA"/>
</dbReference>